<keyword evidence="2" id="KW-0680">Restriction system</keyword>
<dbReference type="InterPro" id="IPR044946">
    <property type="entry name" value="Restrct_endonuc_typeI_TRD_sf"/>
</dbReference>
<dbReference type="CDD" id="cd17246">
    <property type="entry name" value="RMtype1_S_SonII-TRD2-CR2_like"/>
    <property type="match status" value="1"/>
</dbReference>
<organism evidence="5 6">
    <name type="scientific">Mucilaginibacter lappiensis</name>
    <dbReference type="NCBI Taxonomy" id="354630"/>
    <lineage>
        <taxon>Bacteria</taxon>
        <taxon>Pseudomonadati</taxon>
        <taxon>Bacteroidota</taxon>
        <taxon>Sphingobacteriia</taxon>
        <taxon>Sphingobacteriales</taxon>
        <taxon>Sphingobacteriaceae</taxon>
        <taxon>Mucilaginibacter</taxon>
    </lineage>
</organism>
<dbReference type="InterPro" id="IPR000055">
    <property type="entry name" value="Restrct_endonuc_typeI_TRD"/>
</dbReference>
<sequence>MSKWKTYLLTDAVDKLIDYRGKTPIKTSKGIPLITAKVIKNGHISTPNEFIAEDDYDGWMTRGIPEYGDVVLTTEAPLGEVAQIETYEKIALAQRVITLRGKKGVIDSTYLKYFLFSPIGQGNLKAKETGSTVTGIKQSELRKLEIYAPDFNGQVKIASILSSLDKKIQLNIQMNQTLEEMAQHLFKEWFVNFNFPGFDDELANDLPIGWHKGKLGEVLELVYGKALKAETRTHGQYPVIGSNGIVGCHNEYLVKAPGIVIGRKGTIGEVLWIDENFFPIDTTFYVKDLLNVKGLFYHYFLLKEQSFKKIGSDSAVPGLNRTQAMDSVVTIPHSKIIKMFNSIVKPIFEKKQAILNESKTLTELRDNLLPKLMTGKIEINA</sequence>
<evidence type="ECO:0000313" key="6">
    <source>
        <dbReference type="Proteomes" id="UP000541583"/>
    </source>
</evidence>
<dbReference type="EC" id="3.1.21.3" evidence="5"/>
<keyword evidence="6" id="KW-1185">Reference proteome</keyword>
<name>A0ABR6PNC4_9SPHI</name>
<dbReference type="Pfam" id="PF01420">
    <property type="entry name" value="Methylase_S"/>
    <property type="match status" value="2"/>
</dbReference>
<evidence type="ECO:0000313" key="5">
    <source>
        <dbReference type="EMBL" id="MBB6111272.1"/>
    </source>
</evidence>
<feature type="domain" description="Type I restriction modification DNA specificity" evidence="4">
    <location>
        <begin position="207"/>
        <end position="336"/>
    </location>
</feature>
<dbReference type="PANTHER" id="PTHR30408:SF13">
    <property type="entry name" value="TYPE I RESTRICTION ENZYME HINDI SPECIFICITY SUBUNIT"/>
    <property type="match status" value="1"/>
</dbReference>
<dbReference type="GO" id="GO:0009035">
    <property type="term" value="F:type I site-specific deoxyribonuclease activity"/>
    <property type="evidence" value="ECO:0007669"/>
    <property type="project" value="UniProtKB-EC"/>
</dbReference>
<dbReference type="InterPro" id="IPR052021">
    <property type="entry name" value="Type-I_RS_S_subunit"/>
</dbReference>
<dbReference type="RefSeq" id="WP_076375528.1">
    <property type="nucleotide sequence ID" value="NZ_FTMG01000011.1"/>
</dbReference>
<accession>A0ABR6PNC4</accession>
<dbReference type="Gene3D" id="3.90.220.20">
    <property type="entry name" value="DNA methylase specificity domains"/>
    <property type="match status" value="2"/>
</dbReference>
<dbReference type="PANTHER" id="PTHR30408">
    <property type="entry name" value="TYPE-1 RESTRICTION ENZYME ECOKI SPECIFICITY PROTEIN"/>
    <property type="match status" value="1"/>
</dbReference>
<evidence type="ECO:0000256" key="2">
    <source>
        <dbReference type="ARBA" id="ARBA00022747"/>
    </source>
</evidence>
<proteinExistence type="inferred from homology"/>
<protein>
    <submittedName>
        <fullName evidence="5">Type I restriction enzyme S subunit</fullName>
        <ecNumber evidence="5">3.1.21.3</ecNumber>
    </submittedName>
</protein>
<feature type="domain" description="Type I restriction modification DNA specificity" evidence="4">
    <location>
        <begin position="1"/>
        <end position="180"/>
    </location>
</feature>
<dbReference type="EMBL" id="JACHCB010000011">
    <property type="protein sequence ID" value="MBB6111272.1"/>
    <property type="molecule type" value="Genomic_DNA"/>
</dbReference>
<keyword evidence="3" id="KW-0238">DNA-binding</keyword>
<evidence type="ECO:0000256" key="3">
    <source>
        <dbReference type="ARBA" id="ARBA00023125"/>
    </source>
</evidence>
<dbReference type="SUPFAM" id="SSF116734">
    <property type="entry name" value="DNA methylase specificity domain"/>
    <property type="match status" value="2"/>
</dbReference>
<reference evidence="5 6" key="1">
    <citation type="submission" date="2020-08" db="EMBL/GenBank/DDBJ databases">
        <title>Genomic Encyclopedia of Type Strains, Phase IV (KMG-V): Genome sequencing to study the core and pangenomes of soil and plant-associated prokaryotes.</title>
        <authorList>
            <person name="Whitman W."/>
        </authorList>
    </citation>
    <scope>NUCLEOTIDE SEQUENCE [LARGE SCALE GENOMIC DNA]</scope>
    <source>
        <strain evidence="5 6">ANJLi2</strain>
    </source>
</reference>
<dbReference type="CDD" id="cd17267">
    <property type="entry name" value="RMtype1_S_EcoAO83I-TRD1-CR1_like"/>
    <property type="match status" value="1"/>
</dbReference>
<dbReference type="Proteomes" id="UP000541583">
    <property type="component" value="Unassembled WGS sequence"/>
</dbReference>
<comment type="caution">
    <text evidence="5">The sequence shown here is derived from an EMBL/GenBank/DDBJ whole genome shotgun (WGS) entry which is preliminary data.</text>
</comment>
<gene>
    <name evidence="5" type="ORF">HDF23_004040</name>
</gene>
<keyword evidence="5" id="KW-0378">Hydrolase</keyword>
<evidence type="ECO:0000256" key="1">
    <source>
        <dbReference type="ARBA" id="ARBA00010923"/>
    </source>
</evidence>
<evidence type="ECO:0000259" key="4">
    <source>
        <dbReference type="Pfam" id="PF01420"/>
    </source>
</evidence>
<comment type="similarity">
    <text evidence="1">Belongs to the type-I restriction system S methylase family.</text>
</comment>